<organism evidence="2 3">
    <name type="scientific">Cyanidium caldarium</name>
    <name type="common">Red alga</name>
    <dbReference type="NCBI Taxonomy" id="2771"/>
    <lineage>
        <taxon>Eukaryota</taxon>
        <taxon>Rhodophyta</taxon>
        <taxon>Bangiophyceae</taxon>
        <taxon>Cyanidiales</taxon>
        <taxon>Cyanidiaceae</taxon>
        <taxon>Cyanidium</taxon>
    </lineage>
</organism>
<evidence type="ECO:0000256" key="1">
    <source>
        <dbReference type="SAM" id="MobiDB-lite"/>
    </source>
</evidence>
<feature type="region of interest" description="Disordered" evidence="1">
    <location>
        <begin position="80"/>
        <end position="113"/>
    </location>
</feature>
<protein>
    <recommendedName>
        <fullName evidence="4">Cysteine-rich transmembrane CYSTM domain-containing protein</fullName>
    </recommendedName>
</protein>
<reference evidence="2 3" key="1">
    <citation type="submission" date="2022-07" db="EMBL/GenBank/DDBJ databases">
        <title>Genome-wide signatures of adaptation to extreme environments.</title>
        <authorList>
            <person name="Cho C.H."/>
            <person name="Yoon H.S."/>
        </authorList>
    </citation>
    <scope>NUCLEOTIDE SEQUENCE [LARGE SCALE GENOMIC DNA]</scope>
    <source>
        <strain evidence="2 3">DBV 063 E5</strain>
    </source>
</reference>
<feature type="compositionally biased region" description="Low complexity" evidence="1">
    <location>
        <begin position="34"/>
        <end position="45"/>
    </location>
</feature>
<feature type="compositionally biased region" description="Basic and acidic residues" evidence="1">
    <location>
        <begin position="1"/>
        <end position="10"/>
    </location>
</feature>
<dbReference type="EMBL" id="JANCYW010000017">
    <property type="protein sequence ID" value="KAK4538366.1"/>
    <property type="molecule type" value="Genomic_DNA"/>
</dbReference>
<evidence type="ECO:0000313" key="3">
    <source>
        <dbReference type="Proteomes" id="UP001301350"/>
    </source>
</evidence>
<feature type="region of interest" description="Disordered" evidence="1">
    <location>
        <begin position="1"/>
        <end position="68"/>
    </location>
</feature>
<dbReference type="Proteomes" id="UP001301350">
    <property type="component" value="Unassembled WGS sequence"/>
</dbReference>
<comment type="caution">
    <text evidence="2">The sequence shown here is derived from an EMBL/GenBank/DDBJ whole genome shotgun (WGS) entry which is preliminary data.</text>
</comment>
<dbReference type="AlphaFoldDB" id="A0AAV9J1S5"/>
<gene>
    <name evidence="2" type="ORF">CDCA_CDCA17G4391</name>
</gene>
<proteinExistence type="predicted"/>
<evidence type="ECO:0000313" key="2">
    <source>
        <dbReference type="EMBL" id="KAK4538366.1"/>
    </source>
</evidence>
<feature type="compositionally biased region" description="Polar residues" evidence="1">
    <location>
        <begin position="11"/>
        <end position="24"/>
    </location>
</feature>
<sequence length="161" mass="16822">MGESHPEHASSNDASAPSKPTATTIGEHVYYFESQPSAPSASQRQSGEKMAYAYGSSTPPPAPPHYTYVYSERAEDGSTRHYYRAAGASGAGDRAGPSGSTTPDGRHGKSASDECLDNSGCGTAACGTLACCCVFGPIVAALTALTAWCFVSERRKRQHPQ</sequence>
<accession>A0AAV9J1S5</accession>
<feature type="compositionally biased region" description="Low complexity" evidence="1">
    <location>
        <begin position="85"/>
        <end position="100"/>
    </location>
</feature>
<keyword evidence="3" id="KW-1185">Reference proteome</keyword>
<name>A0AAV9J1S5_CYACA</name>
<evidence type="ECO:0008006" key="4">
    <source>
        <dbReference type="Google" id="ProtNLM"/>
    </source>
</evidence>